<proteinExistence type="predicted"/>
<dbReference type="PROSITE" id="PS50158">
    <property type="entry name" value="ZF_CCHC"/>
    <property type="match status" value="2"/>
</dbReference>
<dbReference type="Gene3D" id="4.10.60.10">
    <property type="entry name" value="Zinc finger, CCHC-type"/>
    <property type="match status" value="1"/>
</dbReference>
<dbReference type="InterPro" id="IPR052343">
    <property type="entry name" value="Retrotransposon-Effector_Assoc"/>
</dbReference>
<feature type="domain" description="CCHC-type" evidence="4">
    <location>
        <begin position="1580"/>
        <end position="1593"/>
    </location>
</feature>
<evidence type="ECO:0000256" key="1">
    <source>
        <dbReference type="PROSITE-ProRule" id="PRU00047"/>
    </source>
</evidence>
<protein>
    <submittedName>
        <fullName evidence="5">RNA-directed DNA polymerase, eukaryota</fullName>
    </submittedName>
</protein>
<feature type="compositionally biased region" description="Acidic residues" evidence="3">
    <location>
        <begin position="1096"/>
        <end position="1155"/>
    </location>
</feature>
<feature type="region of interest" description="Disordered" evidence="3">
    <location>
        <begin position="1080"/>
        <end position="1181"/>
    </location>
</feature>
<dbReference type="Pfam" id="PF00098">
    <property type="entry name" value="zf-CCHC"/>
    <property type="match status" value="1"/>
</dbReference>
<feature type="domain" description="CCHC-type" evidence="4">
    <location>
        <begin position="1549"/>
        <end position="1564"/>
    </location>
</feature>
<keyword evidence="2" id="KW-0175">Coiled coil</keyword>
<evidence type="ECO:0000259" key="4">
    <source>
        <dbReference type="PROSITE" id="PS50158"/>
    </source>
</evidence>
<dbReference type="SUPFAM" id="SSF57756">
    <property type="entry name" value="Retrovirus zinc finger-like domains"/>
    <property type="match status" value="1"/>
</dbReference>
<keyword evidence="5" id="KW-0808">Transferase</keyword>
<accession>A0A6L2KUH7</accession>
<comment type="caution">
    <text evidence="5">The sequence shown here is derived from an EMBL/GenBank/DDBJ whole genome shotgun (WGS) entry which is preliminary data.</text>
</comment>
<organism evidence="5">
    <name type="scientific">Tanacetum cinerariifolium</name>
    <name type="common">Dalmatian daisy</name>
    <name type="synonym">Chrysanthemum cinerariifolium</name>
    <dbReference type="NCBI Taxonomy" id="118510"/>
    <lineage>
        <taxon>Eukaryota</taxon>
        <taxon>Viridiplantae</taxon>
        <taxon>Streptophyta</taxon>
        <taxon>Embryophyta</taxon>
        <taxon>Tracheophyta</taxon>
        <taxon>Spermatophyta</taxon>
        <taxon>Magnoliopsida</taxon>
        <taxon>eudicotyledons</taxon>
        <taxon>Gunneridae</taxon>
        <taxon>Pentapetalae</taxon>
        <taxon>asterids</taxon>
        <taxon>campanulids</taxon>
        <taxon>Asterales</taxon>
        <taxon>Asteraceae</taxon>
        <taxon>Asteroideae</taxon>
        <taxon>Anthemideae</taxon>
        <taxon>Anthemidinae</taxon>
        <taxon>Tanacetum</taxon>
    </lineage>
</organism>
<gene>
    <name evidence="5" type="ORF">Tci_025239</name>
</gene>
<dbReference type="Pfam" id="PF13966">
    <property type="entry name" value="zf-RVT"/>
    <property type="match status" value="1"/>
</dbReference>
<dbReference type="InterPro" id="IPR036691">
    <property type="entry name" value="Endo/exonu/phosph_ase_sf"/>
</dbReference>
<dbReference type="PANTHER" id="PTHR46890">
    <property type="entry name" value="NON-LTR RETROLELEMENT REVERSE TRANSCRIPTASE-LIKE PROTEIN-RELATED"/>
    <property type="match status" value="1"/>
</dbReference>
<dbReference type="SUPFAM" id="SSF56219">
    <property type="entry name" value="DNase I-like"/>
    <property type="match status" value="1"/>
</dbReference>
<dbReference type="InterPro" id="IPR001878">
    <property type="entry name" value="Znf_CCHC"/>
</dbReference>
<dbReference type="Gene3D" id="3.60.10.10">
    <property type="entry name" value="Endonuclease/exonuclease/phosphatase"/>
    <property type="match status" value="1"/>
</dbReference>
<keyword evidence="5" id="KW-0548">Nucleotidyltransferase</keyword>
<keyword evidence="1" id="KW-0479">Metal-binding</keyword>
<dbReference type="GO" id="GO:0003964">
    <property type="term" value="F:RNA-directed DNA polymerase activity"/>
    <property type="evidence" value="ECO:0007669"/>
    <property type="project" value="UniProtKB-KW"/>
</dbReference>
<dbReference type="SMART" id="SM00343">
    <property type="entry name" value="ZnF_C2HC"/>
    <property type="match status" value="2"/>
</dbReference>
<dbReference type="GO" id="GO:0008270">
    <property type="term" value="F:zinc ion binding"/>
    <property type="evidence" value="ECO:0007669"/>
    <property type="project" value="UniProtKB-KW"/>
</dbReference>
<feature type="compositionally biased region" description="Polar residues" evidence="3">
    <location>
        <begin position="231"/>
        <end position="249"/>
    </location>
</feature>
<keyword evidence="5" id="KW-0695">RNA-directed DNA polymerase</keyword>
<feature type="compositionally biased region" description="Basic and acidic residues" evidence="3">
    <location>
        <begin position="1489"/>
        <end position="1498"/>
    </location>
</feature>
<feature type="region of interest" description="Disordered" evidence="3">
    <location>
        <begin position="1489"/>
        <end position="1516"/>
    </location>
</feature>
<evidence type="ECO:0000256" key="3">
    <source>
        <dbReference type="SAM" id="MobiDB-lite"/>
    </source>
</evidence>
<feature type="region of interest" description="Disordered" evidence="3">
    <location>
        <begin position="127"/>
        <end position="170"/>
    </location>
</feature>
<dbReference type="EMBL" id="BKCJ010003146">
    <property type="protein sequence ID" value="GEU53261.1"/>
    <property type="molecule type" value="Genomic_DNA"/>
</dbReference>
<name>A0A6L2KUH7_TANCI</name>
<dbReference type="InterPro" id="IPR026960">
    <property type="entry name" value="RVT-Znf"/>
</dbReference>
<sequence length="1809" mass="205218">MWLWMEFDSHEAGLKLQSNKEMSWYFTLLKHVYHSFVLDERVVWIEIGGLLLNAWTPKAFKKIASSWGILLFVDEDPSETVSIGRVCIKTKIHGQVNENCKVVIIDKSHNVSVKEFARWAPDIKAMEPISSSNSEMDNSDKHEDDLSDNGFPNKEESEIPNSNVNEEEEYVKNTQWTEGIVNADKNQEGFFTEHQHPPIEKTEVLKEDSNSILKPPGFEGYKSNNNLFSTGGNRQSPKQPSHFSSTPVKSTHVRGNKCKSIAKLCNKHKVSFLSIQETHSIKLDPFKGHYIIFGNFNVVRYASERIGTVFNPSSANVFNQFIRDAHLWDIPLRGHLFTRINKHGDKLSKLDRFLTSDSFAPLFQKYSAHVLDCHISDHKPILLPPLSVDFGPIPFKFFNSWLLDKNLQTTINKFWDNFAPENCTNLIVSFKNKMKALKTIIKDWSSNRKDAQTCEKEDLIKKINDFDANIATRYANLSVDAQHSSWIDNLRNIDLKENLDSSQKAKIKWGIQADKNSKFFHAIVNQKRMYLSIQGIKLEGHWIEDPLGIKDAFLTFFKQKFQKADVVKIVNRSLFYKSLNDEQNIFLASSVTESEIKDAIWDCGSDKSPGPDGFTFAFYKEFWDMFKSDVVEFVHHFFSTCILPTGCNTSFITLIPKVLNPMVMRFMGFSEIWTKWISGCLYFASSLILINGSPTREFNIHRGLRQGDPLSPFLFIIAMEGLHVAMEDAMAAGIYKGFNTNTLNLSHLFIAYDALFIGDWLRTNIKRLPIDYNMALVKNWDPIVDKFSKRLSNWKASLLSIGAMNRDCLVRDCWNNGWHFEWTRNVLSGSNANQLASLHNTLSAISLNDLEDAWVWSIGTLFFTVKSARDQIDNGFFPVGGLETRWNRFLPKKINIFIWRTLRDRLPSRWNLSRKGIDVASITCPVCDSGIETSYHSIWVADSVALFSHAPFTLLASYSLLPNYLIKVADSVALFSRVPFTLLASYSLLPHYLIKDSGQSTVSYTSISSPQRSWDIPDVDPYEEAALQAIEQVAPLLSPAYLPDPIELDEHVPVYVLEPEYPEYFESTTDDIVAEDQPHADNAVPTSLSPGYIADSDPEEDSEEDPEEEENVDYDNETKEEDPKEEDPKEEDPEEEESDDNAASEEEPSEGFDDIEPSKEDETAVTPPPSRLRGARISICPQTPMPPLSKALVAELLAMPTPPPSLITPMSSPLPQIPSPSFPVLSPPPIPSSPLLPPVPVETHALEQDVAATLLMLPSTTRKSEVLEADMPSQKRLCFATPTTRFEVRESSATVARPPRDLYGFVDTTEAEASITRRHARTLHDIERMMMTDVELVNLRVSYEAQTRQRDDRGTLLEDAYIELHEDLLRSEARNASLEAQNRSLVARIETLETRMTEMEDQFQDTRDRAVSHVMRTLELEARAQIDTMEDAGSSCGCHDAAYAMTWETLKKKLMDKNVMYARPKTLDEAIELANDLMDQKLRTYAKRQNDNKRKANDSSRNNQQQQPHKKQNVARAYTAGPDEKKAYTGNLSLCTKCNYHHTGKCAPKCNNCKKYGHATRDCRVNVNNNNNMVQNTGTCFECEEPGHFKKNCLKLKNNGNANGNGGTKLKNNGSFDVIIGMDSLREYRAVIVCDEKIVHVLFENETLIFQANIVADALSRKERSRPLGVRALVMTMGLNLSKKIPEAQTEALKPENLSAEDVGGMIRKDLPKEKLEPRTDGTLFLNNRSWKYLSDESLMIPLDELHVDDKLHFVEESVEIMDCEIKQLKRSCIPIIKVADSVALFSRASFTLLASYSLLPHYLIKVSL</sequence>
<dbReference type="GO" id="GO:0003676">
    <property type="term" value="F:nucleic acid binding"/>
    <property type="evidence" value="ECO:0007669"/>
    <property type="project" value="InterPro"/>
</dbReference>
<keyword evidence="1" id="KW-0862">Zinc</keyword>
<dbReference type="PANTHER" id="PTHR46890:SF50">
    <property type="entry name" value="RNA-DIRECTED DNA POLYMERASE, EUKARYOTA, REVERSE TRANSCRIPTASE ZINC-BINDING DOMAIN PROTEIN-RELATED"/>
    <property type="match status" value="1"/>
</dbReference>
<feature type="region of interest" description="Disordered" evidence="3">
    <location>
        <begin position="231"/>
        <end position="251"/>
    </location>
</feature>
<keyword evidence="1" id="KW-0863">Zinc-finger</keyword>
<reference evidence="5" key="1">
    <citation type="journal article" date="2019" name="Sci. Rep.">
        <title>Draft genome of Tanacetum cinerariifolium, the natural source of mosquito coil.</title>
        <authorList>
            <person name="Yamashiro T."/>
            <person name="Shiraishi A."/>
            <person name="Satake H."/>
            <person name="Nakayama K."/>
        </authorList>
    </citation>
    <scope>NUCLEOTIDE SEQUENCE</scope>
</reference>
<evidence type="ECO:0000256" key="2">
    <source>
        <dbReference type="SAM" id="Coils"/>
    </source>
</evidence>
<evidence type="ECO:0000313" key="5">
    <source>
        <dbReference type="EMBL" id="GEU53261.1"/>
    </source>
</evidence>
<feature type="coiled-coil region" evidence="2">
    <location>
        <begin position="1361"/>
        <end position="1409"/>
    </location>
</feature>
<dbReference type="InterPro" id="IPR036875">
    <property type="entry name" value="Znf_CCHC_sf"/>
</dbReference>